<keyword evidence="2" id="KW-0560">Oxidoreductase</keyword>
<evidence type="ECO:0000256" key="2">
    <source>
        <dbReference type="ARBA" id="ARBA00023002"/>
    </source>
</evidence>
<dbReference type="SUPFAM" id="SSF51735">
    <property type="entry name" value="NAD(P)-binding Rossmann-fold domains"/>
    <property type="match status" value="1"/>
</dbReference>
<dbReference type="EMBL" id="CP019640">
    <property type="protein sequence ID" value="AQQ51811.1"/>
    <property type="molecule type" value="Genomic_DNA"/>
</dbReference>
<evidence type="ECO:0000256" key="1">
    <source>
        <dbReference type="ARBA" id="ARBA00006484"/>
    </source>
</evidence>
<evidence type="ECO:0000313" key="5">
    <source>
        <dbReference type="Proteomes" id="UP000188184"/>
    </source>
</evidence>
<protein>
    <submittedName>
        <fullName evidence="4">Epimerase</fullName>
    </submittedName>
</protein>
<dbReference type="KEGG" id="pmar:B0X71_00880"/>
<dbReference type="InterPro" id="IPR002347">
    <property type="entry name" value="SDR_fam"/>
</dbReference>
<dbReference type="OrthoDB" id="9808814at2"/>
<dbReference type="GO" id="GO:0016020">
    <property type="term" value="C:membrane"/>
    <property type="evidence" value="ECO:0007669"/>
    <property type="project" value="TreeGrafter"/>
</dbReference>
<dbReference type="Proteomes" id="UP000188184">
    <property type="component" value="Chromosome"/>
</dbReference>
<dbReference type="PANTHER" id="PTHR44196">
    <property type="entry name" value="DEHYDROGENASE/REDUCTASE SDR FAMILY MEMBER 7B"/>
    <property type="match status" value="1"/>
</dbReference>
<dbReference type="AlphaFoldDB" id="A0A1Q2KUE6"/>
<sequence length="282" mass="31893">MYTYSLLEKILFLPAALNTNRLQKSLCNKTILITGASSGIGKSIAYRLSETGAHLILVARREHLLQAIRKDLEKSNVEVSIVQADLRKPDELQRLLTFIHQLPNGLDIVVSNAGLSIRRPIRQSLDRVHDFTRTMAINYEAPVQLLLSVIPLLAKKQGHIVNISTINALLLPVPYWTAYQASKTAFDVWLRSAEAELRMMGITVTSVYLPLVRTPMILPTAAYRKMPAMDPDHTAVIVCRSMYTKKRVYRPWWLIYGQVASVLFRRIGETIMAGAVKRKEDK</sequence>
<dbReference type="PRINTS" id="PR00081">
    <property type="entry name" value="GDHRDH"/>
</dbReference>
<dbReference type="Gene3D" id="3.40.50.720">
    <property type="entry name" value="NAD(P)-binding Rossmann-like Domain"/>
    <property type="match status" value="1"/>
</dbReference>
<accession>A0A1Q2KUE6</accession>
<reference evidence="4 5" key="1">
    <citation type="submission" date="2017-02" db="EMBL/GenBank/DDBJ databases">
        <title>The complete genomic sequence of a novel cold adapted crude oil-degrading bacterium Planococcus qaidamina Y42.</title>
        <authorList>
            <person name="Yang R."/>
        </authorList>
    </citation>
    <scope>NUCLEOTIDE SEQUENCE [LARGE SCALE GENOMIC DNA]</scope>
    <source>
        <strain evidence="4 5">Y42</strain>
    </source>
</reference>
<dbReference type="Pfam" id="PF00106">
    <property type="entry name" value="adh_short"/>
    <property type="match status" value="1"/>
</dbReference>
<dbReference type="RefSeq" id="WP_077587682.1">
    <property type="nucleotide sequence ID" value="NZ_CP019640.1"/>
</dbReference>
<name>A0A1Q2KUE6_9BACL</name>
<gene>
    <name evidence="4" type="ORF">B0X71_00880</name>
</gene>
<comment type="similarity">
    <text evidence="1 3">Belongs to the short-chain dehydrogenases/reductases (SDR) family.</text>
</comment>
<dbReference type="InterPro" id="IPR036291">
    <property type="entry name" value="NAD(P)-bd_dom_sf"/>
</dbReference>
<evidence type="ECO:0000256" key="3">
    <source>
        <dbReference type="RuleBase" id="RU000363"/>
    </source>
</evidence>
<evidence type="ECO:0000313" key="4">
    <source>
        <dbReference type="EMBL" id="AQQ51811.1"/>
    </source>
</evidence>
<organism evidence="4 5">
    <name type="scientific">Planococcus lenghuensis</name>
    <dbReference type="NCBI Taxonomy" id="2213202"/>
    <lineage>
        <taxon>Bacteria</taxon>
        <taxon>Bacillati</taxon>
        <taxon>Bacillota</taxon>
        <taxon>Bacilli</taxon>
        <taxon>Bacillales</taxon>
        <taxon>Caryophanaceae</taxon>
        <taxon>Planococcus</taxon>
    </lineage>
</organism>
<dbReference type="PANTHER" id="PTHR44196:SF1">
    <property type="entry name" value="DEHYDROGENASE_REDUCTASE SDR FAMILY MEMBER 7B"/>
    <property type="match status" value="1"/>
</dbReference>
<dbReference type="PRINTS" id="PR00080">
    <property type="entry name" value="SDRFAMILY"/>
</dbReference>
<dbReference type="GO" id="GO:0016491">
    <property type="term" value="F:oxidoreductase activity"/>
    <property type="evidence" value="ECO:0007669"/>
    <property type="project" value="UniProtKB-KW"/>
</dbReference>
<keyword evidence="5" id="KW-1185">Reference proteome</keyword>
<proteinExistence type="inferred from homology"/>